<protein>
    <recommendedName>
        <fullName evidence="6">DUF3169 family protein</fullName>
    </recommendedName>
</protein>
<evidence type="ECO:0000313" key="4">
    <source>
        <dbReference type="Proteomes" id="UP000070198"/>
    </source>
</evidence>
<dbReference type="RefSeq" id="WP_061458530.1">
    <property type="nucleotide sequence ID" value="NZ_KQ968746.1"/>
</dbReference>
<dbReference type="Proteomes" id="UP000071927">
    <property type="component" value="Unassembled WGS sequence"/>
</dbReference>
<evidence type="ECO:0000313" key="2">
    <source>
        <dbReference type="EMBL" id="KXT69233.1"/>
    </source>
</evidence>
<reference evidence="4 5" key="1">
    <citation type="submission" date="2016-01" db="EMBL/GenBank/DDBJ databases">
        <title>Highly variable Streptococcus oralis are common among viridans streptococci isolated from primates.</title>
        <authorList>
            <person name="Denapaite D."/>
            <person name="Rieger M."/>
            <person name="Koendgen S."/>
            <person name="Brueckner R."/>
            <person name="Ochigava I."/>
            <person name="Kappeler P."/>
            <person name="Maetz-Rensing K."/>
            <person name="Leendertz F."/>
            <person name="Hakenbeck R."/>
        </authorList>
    </citation>
    <scope>NUCLEOTIDE SEQUENCE [LARGE SCALE GENOMIC DNA]</scope>
    <source>
        <strain evidence="2 4">DD02</strain>
        <strain evidence="3 5">DD03</strain>
    </source>
</reference>
<evidence type="ECO:0000256" key="1">
    <source>
        <dbReference type="SAM" id="Phobius"/>
    </source>
</evidence>
<feature type="transmembrane region" description="Helical" evidence="1">
    <location>
        <begin position="228"/>
        <end position="249"/>
    </location>
</feature>
<dbReference type="InterPro" id="IPR021509">
    <property type="entry name" value="DUF3169"/>
</dbReference>
<feature type="transmembrane region" description="Helical" evidence="1">
    <location>
        <begin position="12"/>
        <end position="35"/>
    </location>
</feature>
<dbReference type="Pfam" id="PF11368">
    <property type="entry name" value="DUF3169"/>
    <property type="match status" value="1"/>
</dbReference>
<evidence type="ECO:0008006" key="6">
    <source>
        <dbReference type="Google" id="ProtNLM"/>
    </source>
</evidence>
<dbReference type="PATRIC" id="fig|315405.11.peg.1141"/>
<proteinExistence type="predicted"/>
<dbReference type="EMBL" id="LQOF01000202">
    <property type="protein sequence ID" value="KXT69233.1"/>
    <property type="molecule type" value="Genomic_DNA"/>
</dbReference>
<evidence type="ECO:0000313" key="3">
    <source>
        <dbReference type="EMBL" id="KXU09082.1"/>
    </source>
</evidence>
<keyword evidence="1" id="KW-1133">Transmembrane helix</keyword>
<feature type="transmembrane region" description="Helical" evidence="1">
    <location>
        <begin position="47"/>
        <end position="69"/>
    </location>
</feature>
<gene>
    <name evidence="2" type="ORF">SGADD02_00968</name>
    <name evidence="3" type="ORF">SGADD03_01051</name>
</gene>
<comment type="caution">
    <text evidence="3">The sequence shown here is derived from an EMBL/GenBank/DDBJ whole genome shotgun (WGS) entry which is preliminary data.</text>
</comment>
<sequence length="255" mass="29726">MKETRRWTTKQRILIYLGIAMVGLLVGVLAGYLSIDFNENILTFKFATFMILAYGLTAISIVVTLWFMYQANHYHDRYESLGNDTDEDDSYEVYRKTFKNLEFARIFYNVSMALILFSLFGGLYDFQDKILSDESLSLGTYVMDIIFLALLIIFQVMIFKLTQKIRHYKLSAFPTIKEVKEFAYSYDEGELQANYEQAFLIVFNLNQFLPIAYVVLYILAIVSSIDVTSGLVVTTVIYIYINLANIRFVNKYFRK</sequence>
<accession>A0A139R2S6</accession>
<organism evidence="3 5">
    <name type="scientific">Streptococcus gallolyticus</name>
    <dbReference type="NCBI Taxonomy" id="315405"/>
    <lineage>
        <taxon>Bacteria</taxon>
        <taxon>Bacillati</taxon>
        <taxon>Bacillota</taxon>
        <taxon>Bacilli</taxon>
        <taxon>Lactobacillales</taxon>
        <taxon>Streptococcaceae</taxon>
        <taxon>Streptococcus</taxon>
    </lineage>
</organism>
<feature type="transmembrane region" description="Helical" evidence="1">
    <location>
        <begin position="106"/>
        <end position="126"/>
    </location>
</feature>
<feature type="transmembrane region" description="Helical" evidence="1">
    <location>
        <begin position="138"/>
        <end position="159"/>
    </location>
</feature>
<name>A0A139R2S6_9STRE</name>
<dbReference type="Proteomes" id="UP000070198">
    <property type="component" value="Unassembled WGS sequence"/>
</dbReference>
<dbReference type="EMBL" id="LQXV01000174">
    <property type="protein sequence ID" value="KXU09082.1"/>
    <property type="molecule type" value="Genomic_DNA"/>
</dbReference>
<keyword evidence="1" id="KW-0812">Transmembrane</keyword>
<feature type="transmembrane region" description="Helical" evidence="1">
    <location>
        <begin position="198"/>
        <end position="222"/>
    </location>
</feature>
<dbReference type="AlphaFoldDB" id="A0A139R2S6"/>
<keyword evidence="1" id="KW-0472">Membrane</keyword>
<evidence type="ECO:0000313" key="5">
    <source>
        <dbReference type="Proteomes" id="UP000071927"/>
    </source>
</evidence>